<comment type="caution">
    <text evidence="1">The sequence shown here is derived from an EMBL/GenBank/DDBJ whole genome shotgun (WGS) entry which is preliminary data.</text>
</comment>
<name>A0A4Y2XBY5_ARAVE</name>
<gene>
    <name evidence="1" type="ORF">AVEN_112899_1</name>
</gene>
<evidence type="ECO:0000313" key="2">
    <source>
        <dbReference type="Proteomes" id="UP000499080"/>
    </source>
</evidence>
<reference evidence="1 2" key="1">
    <citation type="journal article" date="2019" name="Sci. Rep.">
        <title>Orb-weaving spider Araneus ventricosus genome elucidates the spidroin gene catalogue.</title>
        <authorList>
            <person name="Kono N."/>
            <person name="Nakamura H."/>
            <person name="Ohtoshi R."/>
            <person name="Moran D.A.P."/>
            <person name="Shinohara A."/>
            <person name="Yoshida Y."/>
            <person name="Fujiwara M."/>
            <person name="Mori M."/>
            <person name="Tomita M."/>
            <person name="Arakawa K."/>
        </authorList>
    </citation>
    <scope>NUCLEOTIDE SEQUENCE [LARGE SCALE GENOMIC DNA]</scope>
</reference>
<sequence>MTRFENDLHARAVLGKGSLPNTMTRQRNGHAFRALFTQADTLPTGANQIMAHVFLGIYFRFRLLSAVNVRNPTNWGTRPTPNPRYANSYLCLRGRRMSAWHWAIMGGAAVPD</sequence>
<dbReference type="Proteomes" id="UP000499080">
    <property type="component" value="Unassembled WGS sequence"/>
</dbReference>
<dbReference type="EMBL" id="BGPR01072527">
    <property type="protein sequence ID" value="GBO45432.1"/>
    <property type="molecule type" value="Genomic_DNA"/>
</dbReference>
<keyword evidence="2" id="KW-1185">Reference proteome</keyword>
<dbReference type="AlphaFoldDB" id="A0A4Y2XBY5"/>
<accession>A0A4Y2XBY5</accession>
<proteinExistence type="predicted"/>
<protein>
    <submittedName>
        <fullName evidence="1">Uncharacterized protein</fullName>
    </submittedName>
</protein>
<evidence type="ECO:0000313" key="1">
    <source>
        <dbReference type="EMBL" id="GBO45432.1"/>
    </source>
</evidence>
<organism evidence="1 2">
    <name type="scientific">Araneus ventricosus</name>
    <name type="common">Orbweaver spider</name>
    <name type="synonym">Epeira ventricosa</name>
    <dbReference type="NCBI Taxonomy" id="182803"/>
    <lineage>
        <taxon>Eukaryota</taxon>
        <taxon>Metazoa</taxon>
        <taxon>Ecdysozoa</taxon>
        <taxon>Arthropoda</taxon>
        <taxon>Chelicerata</taxon>
        <taxon>Arachnida</taxon>
        <taxon>Araneae</taxon>
        <taxon>Araneomorphae</taxon>
        <taxon>Entelegynae</taxon>
        <taxon>Araneoidea</taxon>
        <taxon>Araneidae</taxon>
        <taxon>Araneus</taxon>
    </lineage>
</organism>